<dbReference type="AlphaFoldDB" id="A0A6C0EM79"/>
<accession>A0A6C0EM79</accession>
<organism evidence="1">
    <name type="scientific">viral metagenome</name>
    <dbReference type="NCBI Taxonomy" id="1070528"/>
    <lineage>
        <taxon>unclassified sequences</taxon>
        <taxon>metagenomes</taxon>
        <taxon>organismal metagenomes</taxon>
    </lineage>
</organism>
<reference evidence="1" key="1">
    <citation type="journal article" date="2020" name="Nature">
        <title>Giant virus diversity and host interactions through global metagenomics.</title>
        <authorList>
            <person name="Schulz F."/>
            <person name="Roux S."/>
            <person name="Paez-Espino D."/>
            <person name="Jungbluth S."/>
            <person name="Walsh D.A."/>
            <person name="Denef V.J."/>
            <person name="McMahon K.D."/>
            <person name="Konstantinidis K.T."/>
            <person name="Eloe-Fadrosh E.A."/>
            <person name="Kyrpides N.C."/>
            <person name="Woyke T."/>
        </authorList>
    </citation>
    <scope>NUCLEOTIDE SEQUENCE</scope>
    <source>
        <strain evidence="1">GVMAG-M-3300009068-24</strain>
    </source>
</reference>
<proteinExistence type="predicted"/>
<sequence length="218" mass="23527">MVLLNEFYVTFQIDSSGTMLHPMTVKRDASGGDIKLYLDPSSNTASLTYEDLTVWYNAAMNNVMEETPDLSANMPDSYLVTFKRYLPEPGTGPGPAPVRVARPEPVEKERMVLKNGEMLYQDPDISDLMAKKRELDIIYRVLSATITGSNNDSTTATTNMVDTAAPIISETANVPVVTAVPITSPGSLPVATAAEVVAAAAPADDKWPKIQGPTFKNG</sequence>
<name>A0A6C0EM79_9ZZZZ</name>
<evidence type="ECO:0000313" key="1">
    <source>
        <dbReference type="EMBL" id="QHT29751.1"/>
    </source>
</evidence>
<dbReference type="EMBL" id="MN738881">
    <property type="protein sequence ID" value="QHT29751.1"/>
    <property type="molecule type" value="Genomic_DNA"/>
</dbReference>
<protein>
    <submittedName>
        <fullName evidence="1">Uncharacterized protein</fullName>
    </submittedName>
</protein>